<organism evidence="1 2">
    <name type="scientific">Wansuia hejianensis</name>
    <dbReference type="NCBI Taxonomy" id="2763667"/>
    <lineage>
        <taxon>Bacteria</taxon>
        <taxon>Bacillati</taxon>
        <taxon>Bacillota</taxon>
        <taxon>Clostridia</taxon>
        <taxon>Lachnospirales</taxon>
        <taxon>Lachnospiraceae</taxon>
        <taxon>Wansuia</taxon>
    </lineage>
</organism>
<dbReference type="InterPro" id="IPR010144">
    <property type="entry name" value="CRISPR-assoc_prot_Csd1-typ"/>
</dbReference>
<dbReference type="Pfam" id="PF09709">
    <property type="entry name" value="Cas_Csd1"/>
    <property type="match status" value="1"/>
</dbReference>
<evidence type="ECO:0000313" key="2">
    <source>
        <dbReference type="Proteomes" id="UP000515860"/>
    </source>
</evidence>
<dbReference type="CDD" id="cd09757">
    <property type="entry name" value="Cas8c_I-C"/>
    <property type="match status" value="1"/>
</dbReference>
<proteinExistence type="predicted"/>
<sequence length="576" mass="64952">MILQALVEHYETLAEAGKVSRKGWCHAKVSYALNISLEGELKAVVPLLKSEERGKKTVWLPTLMEVPQMVARSSGVSANFLCDNSKYFLGIDREGCSPRTRDCFEAAKEKHLKILQETSCPVANAVKLFFEKWKPELASDHVALQDLLDEITEGGNLIFEVGLEYPQSNDEVRKAWEGASSSDVPEQCGICLVTGRKEEISRIHGTIKGVPGAQSSGAALVSFNAASFESYGKEQSFNAPVGKYAAFAYTTALNYLLTQKQYVFQLGDTTVVFWAEDGEEAYQDIFNLSIEPIQDNQETLKGFFKNLAENRPIDVGDIILNPEQTFYILGLAPNAARLSVRFFYQDSFGHILTNIKKHYDRMRMVKPSWETREYLGIGRMVFETVNQKSKDKTPIPNMAAMTLKSMISDSRYPESLYSNLMIRIRAEQGRITWGRAAIIKAFLIKNRSIEKGETLMGLDEEREDKAYILGRLFSVMEAIQEAANPGINSTIHDRYFNSASATPAAVFPILIRLMNSHMKKIARDKAGAKINLEKQVIKLMGQIEAFPKRLTLDEQGMFDLGYYHQTEKRYTKKEEK</sequence>
<gene>
    <name evidence="1" type="primary">cas8c</name>
    <name evidence="1" type="ORF">H9Q79_00970</name>
</gene>
<dbReference type="RefSeq" id="WP_249329016.1">
    <property type="nucleotide sequence ID" value="NZ_CP060635.1"/>
</dbReference>
<dbReference type="NCBIfam" id="TIGR01863">
    <property type="entry name" value="cas_Csd1"/>
    <property type="match status" value="1"/>
</dbReference>
<dbReference type="EMBL" id="CP060635">
    <property type="protein sequence ID" value="QNM08910.1"/>
    <property type="molecule type" value="Genomic_DNA"/>
</dbReference>
<dbReference type="KEGG" id="whj:H9Q79_00970"/>
<protein>
    <submittedName>
        <fullName evidence="1">Type I-C CRISPR-associated protein Cas8c/Csd1</fullName>
    </submittedName>
</protein>
<reference evidence="1 2" key="1">
    <citation type="submission" date="2020-08" db="EMBL/GenBank/DDBJ databases">
        <authorList>
            <person name="Liu C."/>
            <person name="Sun Q."/>
        </authorList>
    </citation>
    <scope>NUCLEOTIDE SEQUENCE [LARGE SCALE GENOMIC DNA]</scope>
    <source>
        <strain evidence="1 2">NSJ-29</strain>
    </source>
</reference>
<accession>A0A7G9GDM8</accession>
<name>A0A7G9GDM8_9FIRM</name>
<evidence type="ECO:0000313" key="1">
    <source>
        <dbReference type="EMBL" id="QNM08910.1"/>
    </source>
</evidence>
<dbReference type="Proteomes" id="UP000515860">
    <property type="component" value="Chromosome"/>
</dbReference>
<dbReference type="AlphaFoldDB" id="A0A7G9GDM8"/>
<keyword evidence="2" id="KW-1185">Reference proteome</keyword>